<feature type="compositionally biased region" description="Polar residues" evidence="2">
    <location>
        <begin position="71"/>
        <end position="80"/>
    </location>
</feature>
<evidence type="ECO:0000256" key="1">
    <source>
        <dbReference type="PROSITE-ProRule" id="PRU00047"/>
    </source>
</evidence>
<keyword evidence="6" id="KW-1185">Reference proteome</keyword>
<dbReference type="Gene3D" id="4.10.60.10">
    <property type="entry name" value="Zinc finger, CCHC-type"/>
    <property type="match status" value="1"/>
</dbReference>
<feature type="compositionally biased region" description="Polar residues" evidence="2">
    <location>
        <begin position="32"/>
        <end position="54"/>
    </location>
</feature>
<keyword evidence="1" id="KW-0479">Metal-binding</keyword>
<keyword evidence="1" id="KW-0863">Zinc-finger</keyword>
<dbReference type="Pfam" id="PF00098">
    <property type="entry name" value="zf-CCHC"/>
    <property type="match status" value="1"/>
</dbReference>
<dbReference type="SMART" id="SM00343">
    <property type="entry name" value="ZnF_C2HC"/>
    <property type="match status" value="1"/>
</dbReference>
<dbReference type="AlphaFoldDB" id="A0AAV0FMS4"/>
<evidence type="ECO:0000313" key="6">
    <source>
        <dbReference type="Proteomes" id="UP001152523"/>
    </source>
</evidence>
<evidence type="ECO:0000259" key="3">
    <source>
        <dbReference type="PROSITE" id="PS50158"/>
    </source>
</evidence>
<dbReference type="GO" id="GO:0003676">
    <property type="term" value="F:nucleic acid binding"/>
    <property type="evidence" value="ECO:0007669"/>
    <property type="project" value="InterPro"/>
</dbReference>
<feature type="domain" description="CCHC-type" evidence="3">
    <location>
        <begin position="19"/>
        <end position="35"/>
    </location>
</feature>
<evidence type="ECO:0000256" key="2">
    <source>
        <dbReference type="SAM" id="MobiDB-lite"/>
    </source>
</evidence>
<reference evidence="5" key="1">
    <citation type="submission" date="2022-07" db="EMBL/GenBank/DDBJ databases">
        <authorList>
            <person name="Macas J."/>
            <person name="Novak P."/>
            <person name="Neumann P."/>
        </authorList>
    </citation>
    <scope>NUCLEOTIDE SEQUENCE</scope>
</reference>
<feature type="region of interest" description="Disordered" evidence="2">
    <location>
        <begin position="28"/>
        <end position="83"/>
    </location>
</feature>
<gene>
    <name evidence="4" type="ORF">CEPIT_LOCUS14930</name>
    <name evidence="5" type="ORF">CEPIT_LOCUS35612</name>
</gene>
<keyword evidence="1" id="KW-0862">Zinc</keyword>
<dbReference type="EMBL" id="CAMAPF010000105">
    <property type="protein sequence ID" value="CAH9099308.1"/>
    <property type="molecule type" value="Genomic_DNA"/>
</dbReference>
<dbReference type="InterPro" id="IPR001878">
    <property type="entry name" value="Znf_CCHC"/>
</dbReference>
<name>A0AAV0FMS4_9ASTE</name>
<protein>
    <recommendedName>
        <fullName evidence="3">CCHC-type domain-containing protein</fullName>
    </recommendedName>
</protein>
<proteinExistence type="predicted"/>
<evidence type="ECO:0000313" key="4">
    <source>
        <dbReference type="EMBL" id="CAH9099308.1"/>
    </source>
</evidence>
<accession>A0AAV0FMS4</accession>
<dbReference type="PROSITE" id="PS50158">
    <property type="entry name" value="ZF_CCHC"/>
    <property type="match status" value="1"/>
</dbReference>
<dbReference type="EMBL" id="CAMAPF010000997">
    <property type="protein sequence ID" value="CAH9136878.1"/>
    <property type="molecule type" value="Genomic_DNA"/>
</dbReference>
<comment type="caution">
    <text evidence="5">The sequence shown here is derived from an EMBL/GenBank/DDBJ whole genome shotgun (WGS) entry which is preliminary data.</text>
</comment>
<organism evidence="5 6">
    <name type="scientific">Cuscuta epithymum</name>
    <dbReference type="NCBI Taxonomy" id="186058"/>
    <lineage>
        <taxon>Eukaryota</taxon>
        <taxon>Viridiplantae</taxon>
        <taxon>Streptophyta</taxon>
        <taxon>Embryophyta</taxon>
        <taxon>Tracheophyta</taxon>
        <taxon>Spermatophyta</taxon>
        <taxon>Magnoliopsida</taxon>
        <taxon>eudicotyledons</taxon>
        <taxon>Gunneridae</taxon>
        <taxon>Pentapetalae</taxon>
        <taxon>asterids</taxon>
        <taxon>lamiids</taxon>
        <taxon>Solanales</taxon>
        <taxon>Convolvulaceae</taxon>
        <taxon>Cuscuteae</taxon>
        <taxon>Cuscuta</taxon>
        <taxon>Cuscuta subgen. Cuscuta</taxon>
    </lineage>
</organism>
<dbReference type="GO" id="GO:0008270">
    <property type="term" value="F:zinc ion binding"/>
    <property type="evidence" value="ECO:0007669"/>
    <property type="project" value="UniProtKB-KW"/>
</dbReference>
<evidence type="ECO:0000313" key="5">
    <source>
        <dbReference type="EMBL" id="CAH9136878.1"/>
    </source>
</evidence>
<dbReference type="Proteomes" id="UP001152523">
    <property type="component" value="Unassembled WGS sequence"/>
</dbReference>
<sequence length="105" mass="10786">MRCNNCKRNHSGKCRDPPRCYQCGEAGHLRSSCPQLGQATGAGPSSGTTASRNRTGAPHGSTGHGGPSTSNAPSVNQGKTQARVYAMTEADARANLDSVAVSGRT</sequence>